<dbReference type="InterPro" id="IPR032710">
    <property type="entry name" value="NTF2-like_dom_sf"/>
</dbReference>
<evidence type="ECO:0000256" key="1">
    <source>
        <dbReference type="ARBA" id="ARBA00002791"/>
    </source>
</evidence>
<name>A0A5N5IRW0_9ROSA</name>
<evidence type="ECO:0000256" key="9">
    <source>
        <dbReference type="ARBA" id="ARBA00022989"/>
    </source>
</evidence>
<keyword evidence="10 12" id="KW-0472">Membrane</keyword>
<reference evidence="14 15" key="1">
    <citation type="submission" date="2019-09" db="EMBL/GenBank/DDBJ databases">
        <authorList>
            <person name="Ou C."/>
        </authorList>
    </citation>
    <scope>NUCLEOTIDE SEQUENCE [LARGE SCALE GENOMIC DNA]</scope>
    <source>
        <strain evidence="14">S2</strain>
        <tissue evidence="14">Leaf</tissue>
    </source>
</reference>
<sequence>MDVIRRGFCPCASELSGFISFLCRRGRWREAEDLLNVVIDKGLQPDLDLICCSSLMRRYCSRRQIDSALVLHNKMEKLDGSLDATTYNVLLSGLFAAKRIEEAIRVFDYMRQRGLMSSASFTIMIRGLCGVKELRKAMKLHDEMLKMGLKPDAATYKRLISGFQKYYWTKRHVADSSLLVLHTKKSTLEDCKSTLYPSRLRLPLPTKQSPLCNNWTPTMGSIPKLSLLLLTTAVLFLAAFTELSESNPDPVPELLSLQSRSKSGVIRLDDRSLSKFLTAVKPPRPYWVLIFFDAAKLHDKSELHLKELRKEFAVVATSFIENNQDPSSPSHAKLFFCDIEFQDSQHSFSQFGVNSLPHIRLIGPTHGLKESQQMDQGDFSRLAESMSEFIESKTKLVVGPIHRPPMLSKNQIMFATIAWLVWTPFIAKKIYSGKTLLHDPRIWLSGSVFIYFFSVSGAMHNIIRNMPMFLVDRNDPSKLIFFYQGSGMQLGTEGFTVGFLYTIVGLLLAFLTRVLVTVRNVKAQRIVMIIALCVSFWAVQKSEIRVRRETEKIEDRKMEEQVEMLFGADDISSKLKQLPFDQSKHLISPIDSQPSSPTGSIVVFISGSLQLPGEEHHLRFNQVIYLFNFLQVTW</sequence>
<dbReference type="Gene3D" id="1.25.40.10">
    <property type="entry name" value="Tetratricopeptide repeat domain"/>
    <property type="match status" value="1"/>
</dbReference>
<keyword evidence="9 12" id="KW-1133">Transmembrane helix</keyword>
<dbReference type="GO" id="GO:0018279">
    <property type="term" value="P:protein N-linked glycosylation via asparagine"/>
    <property type="evidence" value="ECO:0007669"/>
    <property type="project" value="TreeGrafter"/>
</dbReference>
<evidence type="ECO:0000256" key="4">
    <source>
        <dbReference type="ARBA" id="ARBA00011157"/>
    </source>
</evidence>
<reference evidence="14 15" key="3">
    <citation type="submission" date="2019-11" db="EMBL/GenBank/DDBJ databases">
        <title>A de novo genome assembly of a pear dwarfing rootstock.</title>
        <authorList>
            <person name="Wang F."/>
            <person name="Wang J."/>
            <person name="Li S."/>
            <person name="Zhang Y."/>
            <person name="Fang M."/>
            <person name="Ma L."/>
            <person name="Zhao Y."/>
            <person name="Jiang S."/>
        </authorList>
    </citation>
    <scope>NUCLEOTIDE SEQUENCE [LARGE SCALE GENOMIC DNA]</scope>
    <source>
        <strain evidence="14">S2</strain>
        <tissue evidence="14">Leaf</tissue>
    </source>
</reference>
<feature type="transmembrane region" description="Helical" evidence="12">
    <location>
        <begin position="495"/>
        <end position="516"/>
    </location>
</feature>
<dbReference type="Pfam" id="PF13041">
    <property type="entry name" value="PPR_2"/>
    <property type="match status" value="1"/>
</dbReference>
<protein>
    <submittedName>
        <fullName evidence="14">Dolichyl-diphosphooligosaccharide--protein glycosyltransferase subunit 3B</fullName>
    </submittedName>
</protein>
<dbReference type="EMBL" id="SMOL01000004">
    <property type="protein sequence ID" value="KAB2637544.1"/>
    <property type="molecule type" value="Genomic_DNA"/>
</dbReference>
<evidence type="ECO:0000256" key="6">
    <source>
        <dbReference type="ARBA" id="ARBA00022729"/>
    </source>
</evidence>
<dbReference type="PANTHER" id="PTHR12692:SF0">
    <property type="entry name" value="GH11935P"/>
    <property type="match status" value="1"/>
</dbReference>
<comment type="caution">
    <text evidence="14">The sequence shown here is derived from an EMBL/GenBank/DDBJ whole genome shotgun (WGS) entry which is preliminary data.</text>
</comment>
<dbReference type="InterPro" id="IPR002075">
    <property type="entry name" value="NTF2_dom"/>
</dbReference>
<dbReference type="PANTHER" id="PTHR12692">
    <property type="entry name" value="DOLICHYL-DIPHOSPHOOLIGOSACCHARIDE--PROTEIN GLYCOSYLTRANSFERASE-RELATED"/>
    <property type="match status" value="1"/>
</dbReference>
<evidence type="ECO:0000256" key="2">
    <source>
        <dbReference type="ARBA" id="ARBA00004477"/>
    </source>
</evidence>
<dbReference type="Pfam" id="PF01535">
    <property type="entry name" value="PPR"/>
    <property type="match status" value="2"/>
</dbReference>
<dbReference type="GO" id="GO:0008250">
    <property type="term" value="C:oligosaccharyltransferase complex"/>
    <property type="evidence" value="ECO:0007669"/>
    <property type="project" value="TreeGrafter"/>
</dbReference>
<feature type="transmembrane region" description="Helical" evidence="12">
    <location>
        <begin position="412"/>
        <end position="431"/>
    </location>
</feature>
<organism evidence="14 15">
    <name type="scientific">Pyrus ussuriensis x Pyrus communis</name>
    <dbReference type="NCBI Taxonomy" id="2448454"/>
    <lineage>
        <taxon>Eukaryota</taxon>
        <taxon>Viridiplantae</taxon>
        <taxon>Streptophyta</taxon>
        <taxon>Embryophyta</taxon>
        <taxon>Tracheophyta</taxon>
        <taxon>Spermatophyta</taxon>
        <taxon>Magnoliopsida</taxon>
        <taxon>eudicotyledons</taxon>
        <taxon>Gunneridae</taxon>
        <taxon>Pentapetalae</taxon>
        <taxon>rosids</taxon>
        <taxon>fabids</taxon>
        <taxon>Rosales</taxon>
        <taxon>Rosaceae</taxon>
        <taxon>Amygdaloideae</taxon>
        <taxon>Maleae</taxon>
        <taxon>Pyrus</taxon>
    </lineage>
</organism>
<comment type="function">
    <text evidence="1">Subunit of the oligosaccharyl transferase (OST) complex that catalyzes the initial transfer of a defined glycan (Glc(3)Man(9)GlcNAc(2) in eukaryotes) from the lipid carrier dolichol-pyrophosphate to an asparagine residue within an Asn-X-Ser/Thr consensus motif in nascent polypeptide chains, the first step in protein N-glycosylation. N-glycosylation occurs cotranslationally and the complex associates with the Sec61 complex at the channel-forming translocon complex that mediates protein translocation across the endoplasmic reticulum (ER). All subunits are required for a maximal enzyme activity.</text>
</comment>
<dbReference type="FunFam" id="3.40.30.10:FF:000205">
    <property type="entry name" value="Probable dolichyl-diphosphooligosaccharide--protein glycosyltransferase subunit 3"/>
    <property type="match status" value="1"/>
</dbReference>
<evidence type="ECO:0000256" key="12">
    <source>
        <dbReference type="SAM" id="Phobius"/>
    </source>
</evidence>
<dbReference type="PROSITE" id="PS50177">
    <property type="entry name" value="NTF2_DOMAIN"/>
    <property type="match status" value="1"/>
</dbReference>
<dbReference type="InterPro" id="IPR021149">
    <property type="entry name" value="OligosaccharylTrfase_OST3/OST6"/>
</dbReference>
<keyword evidence="6" id="KW-0732">Signal</keyword>
<dbReference type="Proteomes" id="UP000327157">
    <property type="component" value="Chromosome 5"/>
</dbReference>
<keyword evidence="15" id="KW-1185">Reference proteome</keyword>
<dbReference type="Gene3D" id="3.40.30.10">
    <property type="entry name" value="Glutaredoxin"/>
    <property type="match status" value="1"/>
</dbReference>
<evidence type="ECO:0000313" key="14">
    <source>
        <dbReference type="EMBL" id="KAB2637544.1"/>
    </source>
</evidence>
<feature type="domain" description="NTF2" evidence="13">
    <location>
        <begin position="506"/>
        <end position="634"/>
    </location>
</feature>
<feature type="repeat" description="PPR" evidence="11">
    <location>
        <begin position="83"/>
        <end position="117"/>
    </location>
</feature>
<dbReference type="SUPFAM" id="SSF54427">
    <property type="entry name" value="NTF2-like"/>
    <property type="match status" value="1"/>
</dbReference>
<comment type="subunit">
    <text evidence="4">Component of the oligosaccharyltransferase (OST) complex.</text>
</comment>
<comment type="similarity">
    <text evidence="3">Belongs to the OST3/OST6 family.</text>
</comment>
<gene>
    <name evidence="14" type="ORF">D8674_028078</name>
</gene>
<keyword evidence="5 12" id="KW-0812">Transmembrane</keyword>
<dbReference type="InterPro" id="IPR011990">
    <property type="entry name" value="TPR-like_helical_dom_sf"/>
</dbReference>
<reference evidence="15" key="2">
    <citation type="submission" date="2019-10" db="EMBL/GenBank/DDBJ databases">
        <title>A de novo genome assembly of a pear dwarfing rootstock.</title>
        <authorList>
            <person name="Wang F."/>
            <person name="Wang J."/>
            <person name="Li S."/>
            <person name="Zhang Y."/>
            <person name="Fang M."/>
            <person name="Ma L."/>
            <person name="Zhao Y."/>
            <person name="Jiang S."/>
        </authorList>
    </citation>
    <scope>NUCLEOTIDE SEQUENCE [LARGE SCALE GENOMIC DNA]</scope>
</reference>
<dbReference type="AlphaFoldDB" id="A0A5N5IRW0"/>
<proteinExistence type="inferred from homology"/>
<dbReference type="GO" id="GO:0016740">
    <property type="term" value="F:transferase activity"/>
    <property type="evidence" value="ECO:0007669"/>
    <property type="project" value="UniProtKB-KW"/>
</dbReference>
<dbReference type="InterPro" id="IPR002885">
    <property type="entry name" value="PPR_rpt"/>
</dbReference>
<dbReference type="NCBIfam" id="TIGR00756">
    <property type="entry name" value="PPR"/>
    <property type="match status" value="4"/>
</dbReference>
<evidence type="ECO:0000256" key="10">
    <source>
        <dbReference type="ARBA" id="ARBA00023136"/>
    </source>
</evidence>
<evidence type="ECO:0000256" key="3">
    <source>
        <dbReference type="ARBA" id="ARBA00009561"/>
    </source>
</evidence>
<keyword evidence="7" id="KW-0677">Repeat</keyword>
<evidence type="ECO:0000259" key="13">
    <source>
        <dbReference type="PROSITE" id="PS50177"/>
    </source>
</evidence>
<dbReference type="OrthoDB" id="67566at2759"/>
<dbReference type="Pfam" id="PF04756">
    <property type="entry name" value="OST3_OST6"/>
    <property type="match status" value="1"/>
</dbReference>
<evidence type="ECO:0000256" key="7">
    <source>
        <dbReference type="ARBA" id="ARBA00022737"/>
    </source>
</evidence>
<dbReference type="InterPro" id="IPR018222">
    <property type="entry name" value="Nuclear_transport_factor_2_euk"/>
</dbReference>
<keyword evidence="8" id="KW-0256">Endoplasmic reticulum</keyword>
<feature type="repeat" description="PPR" evidence="11">
    <location>
        <begin position="11"/>
        <end position="45"/>
    </location>
</feature>
<feature type="repeat" description="PPR" evidence="11">
    <location>
        <begin position="118"/>
        <end position="151"/>
    </location>
</feature>
<accession>A0A5N5IRW0</accession>
<dbReference type="PROSITE" id="PS51375">
    <property type="entry name" value="PPR"/>
    <property type="match status" value="3"/>
</dbReference>
<evidence type="ECO:0000256" key="5">
    <source>
        <dbReference type="ARBA" id="ARBA00022692"/>
    </source>
</evidence>
<dbReference type="Gene3D" id="3.10.450.50">
    <property type="match status" value="1"/>
</dbReference>
<keyword evidence="14" id="KW-0808">Transferase</keyword>
<comment type="subcellular location">
    <subcellularLocation>
        <location evidence="2">Endoplasmic reticulum membrane</location>
        <topology evidence="2">Multi-pass membrane protein</topology>
    </subcellularLocation>
</comment>
<dbReference type="Pfam" id="PF02136">
    <property type="entry name" value="NTF2"/>
    <property type="match status" value="1"/>
</dbReference>
<evidence type="ECO:0000313" key="15">
    <source>
        <dbReference type="Proteomes" id="UP000327157"/>
    </source>
</evidence>
<evidence type="ECO:0000256" key="8">
    <source>
        <dbReference type="ARBA" id="ARBA00022824"/>
    </source>
</evidence>
<feature type="transmembrane region" description="Helical" evidence="12">
    <location>
        <begin position="443"/>
        <end position="463"/>
    </location>
</feature>
<evidence type="ECO:0000256" key="11">
    <source>
        <dbReference type="PROSITE-ProRule" id="PRU00708"/>
    </source>
</evidence>